<keyword evidence="2" id="KW-0677">Repeat</keyword>
<dbReference type="Proteomes" id="UP000814243">
    <property type="component" value="Unassembled WGS sequence"/>
</dbReference>
<dbReference type="InterPro" id="IPR001611">
    <property type="entry name" value="Leu-rich_rpt"/>
</dbReference>
<proteinExistence type="predicted"/>
<organism evidence="3 4">
    <name type="scientific">Spodoptera exigua</name>
    <name type="common">Beet armyworm</name>
    <name type="synonym">Noctua fulgens</name>
    <dbReference type="NCBI Taxonomy" id="7107"/>
    <lineage>
        <taxon>Eukaryota</taxon>
        <taxon>Metazoa</taxon>
        <taxon>Ecdysozoa</taxon>
        <taxon>Arthropoda</taxon>
        <taxon>Hexapoda</taxon>
        <taxon>Insecta</taxon>
        <taxon>Pterygota</taxon>
        <taxon>Neoptera</taxon>
        <taxon>Endopterygota</taxon>
        <taxon>Lepidoptera</taxon>
        <taxon>Glossata</taxon>
        <taxon>Ditrysia</taxon>
        <taxon>Noctuoidea</taxon>
        <taxon>Noctuidae</taxon>
        <taxon>Amphipyrinae</taxon>
        <taxon>Spodoptera</taxon>
    </lineage>
</organism>
<accession>A0A922MS91</accession>
<dbReference type="Pfam" id="PF13855">
    <property type="entry name" value="LRR_8"/>
    <property type="match status" value="1"/>
</dbReference>
<keyword evidence="1" id="KW-0433">Leucine-rich repeat</keyword>
<gene>
    <name evidence="3" type="ORF">HF086_011012</name>
</gene>
<name>A0A922MS91_SPOEX</name>
<dbReference type="SUPFAM" id="SSF52058">
    <property type="entry name" value="L domain-like"/>
    <property type="match status" value="1"/>
</dbReference>
<evidence type="ECO:0000256" key="2">
    <source>
        <dbReference type="ARBA" id="ARBA00022737"/>
    </source>
</evidence>
<sequence length="178" mass="20072">MSNWIYDRCPELGRRAWKPTYKSSGETELNRPLNEFKSDKDVTPSYGHVEVIASVRQIFQLEDSQERQLSTMLEYMTFYGNKFLGMSAAGEHYTLSFNATGATIMNLGSSPQTQAENVWSSGFAAVNFTRLKELDLRACSIQVLGQNLFTGMTELRALYIGENEIFFIDSTAFTGLTN</sequence>
<comment type="caution">
    <text evidence="3">The sequence shown here is derived from an EMBL/GenBank/DDBJ whole genome shotgun (WGS) entry which is preliminary data.</text>
</comment>
<dbReference type="EMBL" id="JACEFF010000182">
    <property type="protein sequence ID" value="KAH9642655.1"/>
    <property type="molecule type" value="Genomic_DNA"/>
</dbReference>
<dbReference type="InterPro" id="IPR032675">
    <property type="entry name" value="LRR_dom_sf"/>
</dbReference>
<evidence type="ECO:0000313" key="4">
    <source>
        <dbReference type="Proteomes" id="UP000814243"/>
    </source>
</evidence>
<reference evidence="3" key="1">
    <citation type="journal article" date="2021" name="G3 (Bethesda)">
        <title>Genome and transcriptome analysis of the beet armyworm Spodoptera exigua reveals targets for pest control. .</title>
        <authorList>
            <person name="Simon S."/>
            <person name="Breeschoten T."/>
            <person name="Jansen H.J."/>
            <person name="Dirks R.P."/>
            <person name="Schranz M.E."/>
            <person name="Ros V.I.D."/>
        </authorList>
    </citation>
    <scope>NUCLEOTIDE SEQUENCE</scope>
    <source>
        <strain evidence="3">TB_SE_WUR_2020</strain>
    </source>
</reference>
<evidence type="ECO:0000256" key="1">
    <source>
        <dbReference type="ARBA" id="ARBA00022614"/>
    </source>
</evidence>
<protein>
    <submittedName>
        <fullName evidence="3">Uncharacterized protein</fullName>
    </submittedName>
</protein>
<dbReference type="Gene3D" id="3.80.10.10">
    <property type="entry name" value="Ribonuclease Inhibitor"/>
    <property type="match status" value="1"/>
</dbReference>
<dbReference type="SMART" id="SM00369">
    <property type="entry name" value="LRR_TYP"/>
    <property type="match status" value="2"/>
</dbReference>
<dbReference type="AlphaFoldDB" id="A0A922MS91"/>
<dbReference type="InterPro" id="IPR003591">
    <property type="entry name" value="Leu-rich_rpt_typical-subtyp"/>
</dbReference>
<evidence type="ECO:0000313" key="3">
    <source>
        <dbReference type="EMBL" id="KAH9642655.1"/>
    </source>
</evidence>